<dbReference type="EMBL" id="BAAAGX010000002">
    <property type="protein sequence ID" value="GAA0220657.1"/>
    <property type="molecule type" value="Genomic_DNA"/>
</dbReference>
<dbReference type="RefSeq" id="WP_344646828.1">
    <property type="nucleotide sequence ID" value="NZ_BAAAGX010000002.1"/>
</dbReference>
<protein>
    <submittedName>
        <fullName evidence="2">Uncharacterized protein</fullName>
    </submittedName>
</protein>
<accession>A0ABP3D3M4</accession>
<dbReference type="Proteomes" id="UP001500967">
    <property type="component" value="Unassembled WGS sequence"/>
</dbReference>
<keyword evidence="3" id="KW-1185">Reference proteome</keyword>
<keyword evidence="1" id="KW-0472">Membrane</keyword>
<proteinExistence type="predicted"/>
<evidence type="ECO:0000256" key="1">
    <source>
        <dbReference type="SAM" id="Phobius"/>
    </source>
</evidence>
<name>A0ABP3D3M4_9ACTN</name>
<evidence type="ECO:0000313" key="2">
    <source>
        <dbReference type="EMBL" id="GAA0220657.1"/>
    </source>
</evidence>
<gene>
    <name evidence="2" type="ORF">GCM10009539_02370</name>
</gene>
<keyword evidence="1" id="KW-1133">Transmembrane helix</keyword>
<comment type="caution">
    <text evidence="2">The sequence shown here is derived from an EMBL/GenBank/DDBJ whole genome shotgun (WGS) entry which is preliminary data.</text>
</comment>
<evidence type="ECO:0000313" key="3">
    <source>
        <dbReference type="Proteomes" id="UP001500967"/>
    </source>
</evidence>
<sequence>MTAPSHPADYPACRCDVCVSTYIAPPPVVKALKFLFAALAIVLALSVLFG</sequence>
<feature type="transmembrane region" description="Helical" evidence="1">
    <location>
        <begin position="31"/>
        <end position="49"/>
    </location>
</feature>
<reference evidence="3" key="1">
    <citation type="journal article" date="2019" name="Int. J. Syst. Evol. Microbiol.">
        <title>The Global Catalogue of Microorganisms (GCM) 10K type strain sequencing project: providing services to taxonomists for standard genome sequencing and annotation.</title>
        <authorList>
            <consortium name="The Broad Institute Genomics Platform"/>
            <consortium name="The Broad Institute Genome Sequencing Center for Infectious Disease"/>
            <person name="Wu L."/>
            <person name="Ma J."/>
        </authorList>
    </citation>
    <scope>NUCLEOTIDE SEQUENCE [LARGE SCALE GENOMIC DNA]</scope>
    <source>
        <strain evidence="3">JCM 10425</strain>
    </source>
</reference>
<keyword evidence="1" id="KW-0812">Transmembrane</keyword>
<organism evidence="2 3">
    <name type="scientific">Cryptosporangium japonicum</name>
    <dbReference type="NCBI Taxonomy" id="80872"/>
    <lineage>
        <taxon>Bacteria</taxon>
        <taxon>Bacillati</taxon>
        <taxon>Actinomycetota</taxon>
        <taxon>Actinomycetes</taxon>
        <taxon>Cryptosporangiales</taxon>
        <taxon>Cryptosporangiaceae</taxon>
        <taxon>Cryptosporangium</taxon>
    </lineage>
</organism>